<feature type="transmembrane region" description="Helical" evidence="14">
    <location>
        <begin position="24"/>
        <end position="44"/>
    </location>
</feature>
<dbReference type="PANTHER" id="PTHR12863:SF1">
    <property type="entry name" value="FATTY ACID 2-HYDROXYLASE"/>
    <property type="match status" value="1"/>
</dbReference>
<evidence type="ECO:0000256" key="11">
    <source>
        <dbReference type="ARBA" id="ARBA00023098"/>
    </source>
</evidence>
<keyword evidence="12 14" id="KW-0472">Membrane</keyword>
<comment type="caution">
    <text evidence="16">The sequence shown here is derived from an EMBL/GenBank/DDBJ whole genome shotgun (WGS) entry which is preliminary data.</text>
</comment>
<evidence type="ECO:0000256" key="5">
    <source>
        <dbReference type="ARBA" id="ARBA00022723"/>
    </source>
</evidence>
<feature type="transmembrane region" description="Helical" evidence="14">
    <location>
        <begin position="137"/>
        <end position="155"/>
    </location>
</feature>
<feature type="domain" description="Fatty acid hydroxylase" evidence="15">
    <location>
        <begin position="61"/>
        <end position="196"/>
    </location>
</feature>
<comment type="subcellular location">
    <subcellularLocation>
        <location evidence="2">Endoplasmic reticulum membrane</location>
        <topology evidence="2">Multi-pass membrane protein</topology>
    </subcellularLocation>
</comment>
<reference evidence="16 17" key="1">
    <citation type="submission" date="2018-11" db="EMBL/GenBank/DDBJ databases">
        <title>Draft genome sequence of Ferruginibacter sp. BO-59.</title>
        <authorList>
            <person name="Im W.T."/>
        </authorList>
    </citation>
    <scope>NUCLEOTIDE SEQUENCE [LARGE SCALE GENOMIC DNA]</scope>
    <source>
        <strain evidence="16 17">BO-59</strain>
    </source>
</reference>
<keyword evidence="8" id="KW-0862">Zinc</keyword>
<evidence type="ECO:0000256" key="9">
    <source>
        <dbReference type="ARBA" id="ARBA00022989"/>
    </source>
</evidence>
<dbReference type="Proteomes" id="UP000267223">
    <property type="component" value="Unassembled WGS sequence"/>
</dbReference>
<keyword evidence="6" id="KW-0256">Endoplasmic reticulum</keyword>
<keyword evidence="10" id="KW-0560">Oxidoreductase</keyword>
<evidence type="ECO:0000256" key="14">
    <source>
        <dbReference type="SAM" id="Phobius"/>
    </source>
</evidence>
<dbReference type="EMBL" id="RJJR01000009">
    <property type="protein sequence ID" value="RNI35769.1"/>
    <property type="molecule type" value="Genomic_DNA"/>
</dbReference>
<evidence type="ECO:0000256" key="8">
    <source>
        <dbReference type="ARBA" id="ARBA00022833"/>
    </source>
</evidence>
<evidence type="ECO:0000256" key="12">
    <source>
        <dbReference type="ARBA" id="ARBA00023136"/>
    </source>
</evidence>
<evidence type="ECO:0000256" key="7">
    <source>
        <dbReference type="ARBA" id="ARBA00022832"/>
    </source>
</evidence>
<comment type="cofactor">
    <cofactor evidence="1">
        <name>Zn(2+)</name>
        <dbReference type="ChEBI" id="CHEBI:29105"/>
    </cofactor>
</comment>
<feature type="transmembrane region" description="Helical" evidence="14">
    <location>
        <begin position="115"/>
        <end position="131"/>
    </location>
</feature>
<proteinExistence type="predicted"/>
<evidence type="ECO:0000256" key="10">
    <source>
        <dbReference type="ARBA" id="ARBA00023002"/>
    </source>
</evidence>
<evidence type="ECO:0000256" key="3">
    <source>
        <dbReference type="ARBA" id="ARBA00022516"/>
    </source>
</evidence>
<dbReference type="GO" id="GO:0080132">
    <property type="term" value="F:fatty acid 2-hydroxylase activity"/>
    <property type="evidence" value="ECO:0007669"/>
    <property type="project" value="InterPro"/>
</dbReference>
<gene>
    <name evidence="16" type="ORF">EFY79_12495</name>
</gene>
<feature type="transmembrane region" description="Helical" evidence="14">
    <location>
        <begin position="56"/>
        <end position="75"/>
    </location>
</feature>
<keyword evidence="3" id="KW-0444">Lipid biosynthesis</keyword>
<keyword evidence="11" id="KW-0443">Lipid metabolism</keyword>
<organism evidence="16 17">
    <name type="scientific">Hanamia caeni</name>
    <dbReference type="NCBI Taxonomy" id="2294116"/>
    <lineage>
        <taxon>Bacteria</taxon>
        <taxon>Pseudomonadati</taxon>
        <taxon>Bacteroidota</taxon>
        <taxon>Chitinophagia</taxon>
        <taxon>Chitinophagales</taxon>
        <taxon>Chitinophagaceae</taxon>
        <taxon>Hanamia</taxon>
    </lineage>
</organism>
<dbReference type="GO" id="GO:0005506">
    <property type="term" value="F:iron ion binding"/>
    <property type="evidence" value="ECO:0007669"/>
    <property type="project" value="InterPro"/>
</dbReference>
<keyword evidence="7" id="KW-0276">Fatty acid metabolism</keyword>
<evidence type="ECO:0000256" key="1">
    <source>
        <dbReference type="ARBA" id="ARBA00001947"/>
    </source>
</evidence>
<evidence type="ECO:0000313" key="17">
    <source>
        <dbReference type="Proteomes" id="UP000267223"/>
    </source>
</evidence>
<name>A0A3M9NDB4_9BACT</name>
<evidence type="ECO:0000313" key="16">
    <source>
        <dbReference type="EMBL" id="RNI35769.1"/>
    </source>
</evidence>
<keyword evidence="17" id="KW-1185">Reference proteome</keyword>
<evidence type="ECO:0000256" key="13">
    <source>
        <dbReference type="ARBA" id="ARBA00023160"/>
    </source>
</evidence>
<dbReference type="InterPro" id="IPR014430">
    <property type="entry name" value="Scs7"/>
</dbReference>
<keyword evidence="9 14" id="KW-1133">Transmembrane helix</keyword>
<dbReference type="GO" id="GO:0016020">
    <property type="term" value="C:membrane"/>
    <property type="evidence" value="ECO:0007669"/>
    <property type="project" value="InterPro"/>
</dbReference>
<dbReference type="InterPro" id="IPR045767">
    <property type="entry name" value="DUF6134"/>
</dbReference>
<dbReference type="GO" id="GO:0006633">
    <property type="term" value="P:fatty acid biosynthetic process"/>
    <property type="evidence" value="ECO:0007669"/>
    <property type="project" value="UniProtKB-KW"/>
</dbReference>
<evidence type="ECO:0000259" key="15">
    <source>
        <dbReference type="Pfam" id="PF04116"/>
    </source>
</evidence>
<keyword evidence="5" id="KW-0479">Metal-binding</keyword>
<accession>A0A3M9NDB4</accession>
<evidence type="ECO:0000256" key="6">
    <source>
        <dbReference type="ARBA" id="ARBA00022824"/>
    </source>
</evidence>
<dbReference type="PANTHER" id="PTHR12863">
    <property type="entry name" value="FATTY ACID HYDROXYLASE"/>
    <property type="match status" value="1"/>
</dbReference>
<dbReference type="AlphaFoldDB" id="A0A3M9NDB4"/>
<dbReference type="Pfam" id="PF19630">
    <property type="entry name" value="DUF6134"/>
    <property type="match status" value="1"/>
</dbReference>
<keyword evidence="4 14" id="KW-0812">Transmembrane</keyword>
<dbReference type="Pfam" id="PF04116">
    <property type="entry name" value="FA_hydroxylase"/>
    <property type="match status" value="1"/>
</dbReference>
<keyword evidence="13" id="KW-0275">Fatty acid biosynthesis</keyword>
<evidence type="ECO:0000256" key="2">
    <source>
        <dbReference type="ARBA" id="ARBA00004477"/>
    </source>
</evidence>
<protein>
    <recommendedName>
        <fullName evidence="15">Fatty acid hydroxylase domain-containing protein</fullName>
    </recommendedName>
</protein>
<evidence type="ECO:0000256" key="4">
    <source>
        <dbReference type="ARBA" id="ARBA00022692"/>
    </source>
</evidence>
<sequence length="425" mass="50053">MEKKIIFQLQKFLMKVFTSKRKSINDPVECVIIFLLIIGLLLIAGNLKQNFSWQIVYGYLFFLGWFSWTFVEYMFHRFVCHSKPINSANSKKDTFSHMHHHQHPTEIRLSTTTRFILIAGSLILIFFSIWLHDYFTIIVGFVCGFTIYNLTHWILHQKFSQKIFAKKVRYHIYHHCRYPQKCFGISITWWDDLFGTAPQKQDTISPKVVDLYFGKKIKKESVLKKEVLISALLLCAHFYSPAQEKVFQYDVIKNGNVIGFVNVSEKNKGNMLLLELKSTVKTTWLAFQYTSNITEKVVFEDGVMVYSFYYKNENGRETRVEAKKAGQYMNIVDNGHLDFNYQAPVTYNTVQLYCGCPGMDTKVYSNQFQQFLDIKKVAANRYRLRLPGNNYSYFNYKKGRCTQVDVERVLFTIHFVLRKETKLLQ</sequence>
<dbReference type="InterPro" id="IPR006694">
    <property type="entry name" value="Fatty_acid_hydroxylase"/>
</dbReference>